<feature type="compositionally biased region" description="Polar residues" evidence="1">
    <location>
        <begin position="350"/>
        <end position="361"/>
    </location>
</feature>
<proteinExistence type="predicted"/>
<feature type="compositionally biased region" description="Basic and acidic residues" evidence="1">
    <location>
        <begin position="194"/>
        <end position="217"/>
    </location>
</feature>
<keyword evidence="2" id="KW-0472">Membrane</keyword>
<keyword evidence="2" id="KW-0812">Transmembrane</keyword>
<evidence type="ECO:0000313" key="3">
    <source>
        <dbReference type="EMBL" id="CEM42268.1"/>
    </source>
</evidence>
<feature type="compositionally biased region" description="Basic and acidic residues" evidence="1">
    <location>
        <begin position="281"/>
        <end position="336"/>
    </location>
</feature>
<evidence type="ECO:0000256" key="2">
    <source>
        <dbReference type="SAM" id="Phobius"/>
    </source>
</evidence>
<accession>A0A0G4HEE5</accession>
<feature type="transmembrane region" description="Helical" evidence="2">
    <location>
        <begin position="405"/>
        <end position="426"/>
    </location>
</feature>
<feature type="compositionally biased region" description="Pro residues" evidence="1">
    <location>
        <begin position="180"/>
        <end position="189"/>
    </location>
</feature>
<reference evidence="3" key="1">
    <citation type="submission" date="2014-11" db="EMBL/GenBank/DDBJ databases">
        <authorList>
            <person name="Otto D Thomas"/>
            <person name="Naeem Raeece"/>
        </authorList>
    </citation>
    <scope>NUCLEOTIDE SEQUENCE</scope>
</reference>
<feature type="region of interest" description="Disordered" evidence="1">
    <location>
        <begin position="20"/>
        <end position="39"/>
    </location>
</feature>
<gene>
    <name evidence="3" type="ORF">Cvel_6503</name>
</gene>
<feature type="region of interest" description="Disordered" evidence="1">
    <location>
        <begin position="162"/>
        <end position="399"/>
    </location>
</feature>
<keyword evidence="2" id="KW-1133">Transmembrane helix</keyword>
<feature type="compositionally biased region" description="Basic and acidic residues" evidence="1">
    <location>
        <begin position="234"/>
        <end position="251"/>
    </location>
</feature>
<feature type="compositionally biased region" description="Basic and acidic residues" evidence="1">
    <location>
        <begin position="130"/>
        <end position="141"/>
    </location>
</feature>
<protein>
    <submittedName>
        <fullName evidence="3">Uncharacterized protein</fullName>
    </submittedName>
</protein>
<feature type="compositionally biased region" description="Polar residues" evidence="1">
    <location>
        <begin position="166"/>
        <end position="175"/>
    </location>
</feature>
<feature type="compositionally biased region" description="Basic residues" evidence="1">
    <location>
        <begin position="221"/>
        <end position="233"/>
    </location>
</feature>
<feature type="region of interest" description="Disordered" evidence="1">
    <location>
        <begin position="126"/>
        <end position="146"/>
    </location>
</feature>
<feature type="compositionally biased region" description="Polar residues" evidence="1">
    <location>
        <begin position="385"/>
        <end position="399"/>
    </location>
</feature>
<dbReference type="EMBL" id="CDMZ01002418">
    <property type="protein sequence ID" value="CEM42268.1"/>
    <property type="molecule type" value="Genomic_DNA"/>
</dbReference>
<sequence length="460" mass="49380">MMFKCDPAVGSEIAERGIKSILPAGSSPKSQNERERTGVSRLDFSFDLDREGDVDSFGFYDAETHVLSLKGSATFKDPETVPTFLPMFSQTVSAPLQLMLKDKNKGAGWKAESSQQDLKTVEVGLQVRGASRDTGSDDGGRTRIASPECEVNLSLVIPFRVPGDGTAQSGGNTTFSSVSPLPPSPPPYPVLGGKTEKTGEKSKPEKEVVTKGDKEGVPVKPHLHLSNNRKSKKQKETSLKDTKEEEKRTGEDKEEDETDYPDILPSSIKDEDNSVDDEKEVTDHHDVKDVKEIKESDLSEIPPSKKEPVVTDEKGKENKRTSDPLNTKENKNDSREISASPPPEKGGPASSPQTTEQTVNKHSAEGPPAAVTKASTGKSKEAEAETSSQANKKFSGSGDGTSSSVMYLICFSIVLLLIAVVIAYVLGFTKSSKGGGDSLDELGEAPPPLVTAAGKLSFQR</sequence>
<organism evidence="3">
    <name type="scientific">Chromera velia CCMP2878</name>
    <dbReference type="NCBI Taxonomy" id="1169474"/>
    <lineage>
        <taxon>Eukaryota</taxon>
        <taxon>Sar</taxon>
        <taxon>Alveolata</taxon>
        <taxon>Colpodellida</taxon>
        <taxon>Chromeraceae</taxon>
        <taxon>Chromera</taxon>
    </lineage>
</organism>
<dbReference type="AlphaFoldDB" id="A0A0G4HEE5"/>
<feature type="region of interest" description="Disordered" evidence="1">
    <location>
        <begin position="439"/>
        <end position="460"/>
    </location>
</feature>
<dbReference type="VEuPathDB" id="CryptoDB:Cvel_6503"/>
<name>A0A0G4HEE5_9ALVE</name>
<evidence type="ECO:0000256" key="1">
    <source>
        <dbReference type="SAM" id="MobiDB-lite"/>
    </source>
</evidence>